<protein>
    <submittedName>
        <fullName evidence="1">Uncharacterized protein</fullName>
    </submittedName>
</protein>
<reference evidence="1 2" key="1">
    <citation type="submission" date="2016-11" db="EMBL/GenBank/DDBJ databases">
        <authorList>
            <person name="Jaros S."/>
            <person name="Januszkiewicz K."/>
            <person name="Wedrychowicz H."/>
        </authorList>
    </citation>
    <scope>NUCLEOTIDE SEQUENCE [LARGE SCALE GENOMIC DNA]</scope>
    <source>
        <strain evidence="1 2">DSM 27621</strain>
    </source>
</reference>
<accession>A0A1M7GMC9</accession>
<organism evidence="1 2">
    <name type="scientific">Chryseobacterium contaminans</name>
    <dbReference type="NCBI Taxonomy" id="1423959"/>
    <lineage>
        <taxon>Bacteria</taxon>
        <taxon>Pseudomonadati</taxon>
        <taxon>Bacteroidota</taxon>
        <taxon>Flavobacteriia</taxon>
        <taxon>Flavobacteriales</taxon>
        <taxon>Weeksellaceae</taxon>
        <taxon>Chryseobacterium group</taxon>
        <taxon>Chryseobacterium</taxon>
    </lineage>
</organism>
<dbReference type="NCBIfam" id="NF047798">
    <property type="entry name" value="leader_Chryseo"/>
    <property type="match status" value="1"/>
</dbReference>
<dbReference type="InterPro" id="IPR058074">
    <property type="entry name" value="Bacteriocin-like"/>
</dbReference>
<name>A0A1M7GMC9_9FLAO</name>
<dbReference type="AlphaFoldDB" id="A0A1M7GMC9"/>
<dbReference type="EMBL" id="FRBM01000010">
    <property type="protein sequence ID" value="SHM17067.1"/>
    <property type="molecule type" value="Genomic_DNA"/>
</dbReference>
<evidence type="ECO:0000313" key="2">
    <source>
        <dbReference type="Proteomes" id="UP000184069"/>
    </source>
</evidence>
<evidence type="ECO:0000313" key="1">
    <source>
        <dbReference type="EMBL" id="SHM17067.1"/>
    </source>
</evidence>
<gene>
    <name evidence="1" type="ORF">SAMN05444407_11090</name>
</gene>
<dbReference type="RefSeq" id="WP_165601874.1">
    <property type="nucleotide sequence ID" value="NZ_FRBM01000010.1"/>
</dbReference>
<dbReference type="Proteomes" id="UP000184069">
    <property type="component" value="Unassembled WGS sequence"/>
</dbReference>
<proteinExistence type="predicted"/>
<sequence length="58" mass="6119">MKNLKKISRVQLQSIKGGGFINNCKGKEEGAFCDWVSASGYGTGTCDGTGNLYGCIPD</sequence>